<accession>A0A5J5GP96</accession>
<gene>
    <name evidence="2" type="ORF">F3S47_02860</name>
</gene>
<name>A0A5J5GP96_9RHOB</name>
<dbReference type="Proteomes" id="UP000326554">
    <property type="component" value="Unassembled WGS sequence"/>
</dbReference>
<reference evidence="2 3" key="1">
    <citation type="submission" date="2019-09" db="EMBL/GenBank/DDBJ databases">
        <authorList>
            <person name="Park J.-S."/>
            <person name="Choi H.-J."/>
        </authorList>
    </citation>
    <scope>NUCLEOTIDE SEQUENCE [LARGE SCALE GENOMIC DNA]</scope>
    <source>
        <strain evidence="2 3">176SS1-4</strain>
    </source>
</reference>
<keyword evidence="1" id="KW-0812">Transmembrane</keyword>
<evidence type="ECO:0000313" key="3">
    <source>
        <dbReference type="Proteomes" id="UP000326554"/>
    </source>
</evidence>
<dbReference type="AlphaFoldDB" id="A0A5J5GP96"/>
<keyword evidence="1" id="KW-1133">Transmembrane helix</keyword>
<evidence type="ECO:0000256" key="1">
    <source>
        <dbReference type="SAM" id="Phobius"/>
    </source>
</evidence>
<evidence type="ECO:0000313" key="2">
    <source>
        <dbReference type="EMBL" id="KAA9010206.1"/>
    </source>
</evidence>
<keyword evidence="3" id="KW-1185">Reference proteome</keyword>
<keyword evidence="1" id="KW-0472">Membrane</keyword>
<sequence>MVGAPEENEDGLPPHLTRLRRLVTVLTVVMIGGFVVLIATLVIRLSASPLPLPERIELPQGEEAVAFTQGVDWIAVTTSQDRILVYGRATGELWQEIEITRPEN</sequence>
<dbReference type="EMBL" id="VYQE01000001">
    <property type="protein sequence ID" value="KAA9010206.1"/>
    <property type="molecule type" value="Genomic_DNA"/>
</dbReference>
<comment type="caution">
    <text evidence="2">The sequence shown here is derived from an EMBL/GenBank/DDBJ whole genome shotgun (WGS) entry which is preliminary data.</text>
</comment>
<dbReference type="Pfam" id="PF20082">
    <property type="entry name" value="DUF6476"/>
    <property type="match status" value="1"/>
</dbReference>
<proteinExistence type="predicted"/>
<dbReference type="InterPro" id="IPR045519">
    <property type="entry name" value="DUF6476"/>
</dbReference>
<feature type="transmembrane region" description="Helical" evidence="1">
    <location>
        <begin position="22"/>
        <end position="45"/>
    </location>
</feature>
<organism evidence="2 3">
    <name type="scientific">Histidinibacterium aquaticum</name>
    <dbReference type="NCBI Taxonomy" id="2613962"/>
    <lineage>
        <taxon>Bacteria</taxon>
        <taxon>Pseudomonadati</taxon>
        <taxon>Pseudomonadota</taxon>
        <taxon>Alphaproteobacteria</taxon>
        <taxon>Rhodobacterales</taxon>
        <taxon>Paracoccaceae</taxon>
        <taxon>Histidinibacterium</taxon>
    </lineage>
</organism>
<dbReference type="RefSeq" id="WP_150443692.1">
    <property type="nucleotide sequence ID" value="NZ_VYQE01000001.1"/>
</dbReference>
<protein>
    <submittedName>
        <fullName evidence="2">Uncharacterized protein</fullName>
    </submittedName>
</protein>